<sequence>MNFDLSAYYFVFCNNDDTSHSERDGIEHLSNDMNSDLTNYNDFDKNIYDGKQTEDFIDPHSLYYDRFNKKVIEDVESNSKEYNQVELLKGNNKDYETVKVYYKRLVMMLLLNANLKVNDDYVEGQLFIKGTVTQIEKLKKIETGNYSIKEIDVILSKILLEPSFFSNVSDVVDLYWIVQSVFEFINYYAFVIIIVCSVLAIVILLRKLSLFRILFSISIMVIIVSFYMTWWHLITEAEIKLAAAQVKYIEMPVACQPYKMSLWDKMKAYFFDDKECEKYYEARMINPKMQVTPALVVSHLVSTVALYPITIIGDVISKFANNVTAHLPFFIRYPVQLWFCLLLPLLFLGVIFIYKGGSVRFGLPLFNFSLLSSSETSSPLDNAQKRQTIELIREIFAEVPVNNLLKNTETINAVLPSNISEKQENNSPTNNAIEESYKLISNESEKELDHAGGDSDKNNLFSKENKEKCGECEKRFKIDSEKYIGDLTLKNITNLYNDNKNLSWNKFLYQTIKSMFVIMDNAYAFLCNHISPIFKLNK</sequence>
<protein>
    <recommendedName>
        <fullName evidence="3">Chloride channel CLIC-like protein 1</fullName>
    </recommendedName>
</protein>
<dbReference type="EMBL" id="JACSEA010000007">
    <property type="protein sequence ID" value="KAF7396753.1"/>
    <property type="molecule type" value="Genomic_DNA"/>
</dbReference>
<evidence type="ECO:0000256" key="6">
    <source>
        <dbReference type="ARBA" id="ARBA00023136"/>
    </source>
</evidence>
<feature type="transmembrane region" description="Helical" evidence="7">
    <location>
        <begin position="185"/>
        <end position="205"/>
    </location>
</feature>
<dbReference type="PANTHER" id="PTHR34093:SF1">
    <property type="entry name" value="CHLORIDE CHANNEL CLIC-LIKE PROTEIN 1"/>
    <property type="match status" value="1"/>
</dbReference>
<gene>
    <name evidence="8" type="ORF">HZH66_007615</name>
</gene>
<keyword evidence="9" id="KW-1185">Reference proteome</keyword>
<evidence type="ECO:0000313" key="9">
    <source>
        <dbReference type="Proteomes" id="UP000614350"/>
    </source>
</evidence>
<comment type="similarity">
    <text evidence="2">Belongs to the chloride channel MCLC family.</text>
</comment>
<organism evidence="8 9">
    <name type="scientific">Vespula vulgaris</name>
    <name type="common">Yellow jacket</name>
    <name type="synonym">Wasp</name>
    <dbReference type="NCBI Taxonomy" id="7454"/>
    <lineage>
        <taxon>Eukaryota</taxon>
        <taxon>Metazoa</taxon>
        <taxon>Ecdysozoa</taxon>
        <taxon>Arthropoda</taxon>
        <taxon>Hexapoda</taxon>
        <taxon>Insecta</taxon>
        <taxon>Pterygota</taxon>
        <taxon>Neoptera</taxon>
        <taxon>Endopterygota</taxon>
        <taxon>Hymenoptera</taxon>
        <taxon>Apocrita</taxon>
        <taxon>Aculeata</taxon>
        <taxon>Vespoidea</taxon>
        <taxon>Vespidae</taxon>
        <taxon>Vespinae</taxon>
        <taxon>Vespula</taxon>
    </lineage>
</organism>
<dbReference type="GO" id="GO:0005254">
    <property type="term" value="F:chloride channel activity"/>
    <property type="evidence" value="ECO:0007669"/>
    <property type="project" value="TreeGrafter"/>
</dbReference>
<evidence type="ECO:0000256" key="5">
    <source>
        <dbReference type="ARBA" id="ARBA00022989"/>
    </source>
</evidence>
<evidence type="ECO:0000256" key="3">
    <source>
        <dbReference type="ARBA" id="ARBA00015571"/>
    </source>
</evidence>
<keyword evidence="6 7" id="KW-0472">Membrane</keyword>
<dbReference type="PANTHER" id="PTHR34093">
    <property type="entry name" value="CHLORIDE CHANNEL CLIC-LIKE PROTEIN 1"/>
    <property type="match status" value="1"/>
</dbReference>
<evidence type="ECO:0000256" key="2">
    <source>
        <dbReference type="ARBA" id="ARBA00005944"/>
    </source>
</evidence>
<evidence type="ECO:0000256" key="7">
    <source>
        <dbReference type="SAM" id="Phobius"/>
    </source>
</evidence>
<name>A0A834N724_VESVU</name>
<dbReference type="Proteomes" id="UP000614350">
    <property type="component" value="Unassembled WGS sequence"/>
</dbReference>
<dbReference type="InterPro" id="IPR009231">
    <property type="entry name" value="Chloride_chnl_CLIC-like"/>
</dbReference>
<accession>A0A834N724</accession>
<evidence type="ECO:0000256" key="4">
    <source>
        <dbReference type="ARBA" id="ARBA00022692"/>
    </source>
</evidence>
<dbReference type="AlphaFoldDB" id="A0A834N724"/>
<feature type="transmembrane region" description="Helical" evidence="7">
    <location>
        <begin position="211"/>
        <end position="230"/>
    </location>
</feature>
<feature type="transmembrane region" description="Helical" evidence="7">
    <location>
        <begin position="291"/>
        <end position="313"/>
    </location>
</feature>
<evidence type="ECO:0000313" key="8">
    <source>
        <dbReference type="EMBL" id="KAF7396753.1"/>
    </source>
</evidence>
<evidence type="ECO:0000256" key="1">
    <source>
        <dbReference type="ARBA" id="ARBA00004141"/>
    </source>
</evidence>
<feature type="transmembrane region" description="Helical" evidence="7">
    <location>
        <begin position="333"/>
        <end position="354"/>
    </location>
</feature>
<keyword evidence="5 7" id="KW-1133">Transmembrane helix</keyword>
<comment type="caution">
    <text evidence="8">The sequence shown here is derived from an EMBL/GenBank/DDBJ whole genome shotgun (WGS) entry which is preliminary data.</text>
</comment>
<reference evidence="8" key="1">
    <citation type="journal article" date="2020" name="G3 (Bethesda)">
        <title>High-Quality Assemblies for Three Invasive Social Wasps from the &lt;i&gt;Vespula&lt;/i&gt; Genus.</title>
        <authorList>
            <person name="Harrop T.W.R."/>
            <person name="Guhlin J."/>
            <person name="McLaughlin G.M."/>
            <person name="Permina E."/>
            <person name="Stockwell P."/>
            <person name="Gilligan J."/>
            <person name="Le Lec M.F."/>
            <person name="Gruber M.A.M."/>
            <person name="Quinn O."/>
            <person name="Lovegrove M."/>
            <person name="Duncan E.J."/>
            <person name="Remnant E.J."/>
            <person name="Van Eeckhoven J."/>
            <person name="Graham B."/>
            <person name="Knapp R.A."/>
            <person name="Langford K.W."/>
            <person name="Kronenberg Z."/>
            <person name="Press M.O."/>
            <person name="Eacker S.M."/>
            <person name="Wilson-Rankin E.E."/>
            <person name="Purcell J."/>
            <person name="Lester P.J."/>
            <person name="Dearden P.K."/>
        </authorList>
    </citation>
    <scope>NUCLEOTIDE SEQUENCE</scope>
    <source>
        <strain evidence="8">Marl-1</strain>
    </source>
</reference>
<dbReference type="GO" id="GO:0005783">
    <property type="term" value="C:endoplasmic reticulum"/>
    <property type="evidence" value="ECO:0007669"/>
    <property type="project" value="TreeGrafter"/>
</dbReference>
<dbReference type="Pfam" id="PF05934">
    <property type="entry name" value="MCLC"/>
    <property type="match status" value="1"/>
</dbReference>
<proteinExistence type="inferred from homology"/>
<keyword evidence="4 7" id="KW-0812">Transmembrane</keyword>
<comment type="subcellular location">
    <subcellularLocation>
        <location evidence="1">Membrane</location>
        <topology evidence="1">Multi-pass membrane protein</topology>
    </subcellularLocation>
</comment>
<dbReference type="GO" id="GO:0016020">
    <property type="term" value="C:membrane"/>
    <property type="evidence" value="ECO:0007669"/>
    <property type="project" value="UniProtKB-SubCell"/>
</dbReference>